<proteinExistence type="predicted"/>
<keyword evidence="2" id="KW-1185">Reference proteome</keyword>
<name>A0ABS1CPE6_9GAMM</name>
<sequence>MGLASLLLGLFLWSSYQRTWELQESRLAFSSELIAEWIRGAFVASDYLLRDMAGQINPDDLRYPHPDPEAR</sequence>
<dbReference type="Proteomes" id="UP000748752">
    <property type="component" value="Unassembled WGS sequence"/>
</dbReference>
<accession>A0ABS1CPE6</accession>
<evidence type="ECO:0000313" key="2">
    <source>
        <dbReference type="Proteomes" id="UP000748752"/>
    </source>
</evidence>
<gene>
    <name evidence="1" type="ORF">CKO31_24365</name>
</gene>
<comment type="caution">
    <text evidence="1">The sequence shown here is derived from an EMBL/GenBank/DDBJ whole genome shotgun (WGS) entry which is preliminary data.</text>
</comment>
<dbReference type="EMBL" id="NRRV01000123">
    <property type="protein sequence ID" value="MBK1633812.1"/>
    <property type="molecule type" value="Genomic_DNA"/>
</dbReference>
<protein>
    <submittedName>
        <fullName evidence="1">Uncharacterized protein</fullName>
    </submittedName>
</protein>
<reference evidence="1 2" key="1">
    <citation type="journal article" date="2020" name="Microorganisms">
        <title>Osmotic Adaptation and Compatible Solute Biosynthesis of Phototrophic Bacteria as Revealed from Genome Analyses.</title>
        <authorList>
            <person name="Imhoff J.F."/>
            <person name="Rahn T."/>
            <person name="Kunzel S."/>
            <person name="Keller A."/>
            <person name="Neulinger S.C."/>
        </authorList>
    </citation>
    <scope>NUCLEOTIDE SEQUENCE [LARGE SCALE GENOMIC DNA]</scope>
    <source>
        <strain evidence="1 2">DSM 6210</strain>
    </source>
</reference>
<organism evidence="1 2">
    <name type="scientific">Thiohalocapsa halophila</name>
    <dbReference type="NCBI Taxonomy" id="69359"/>
    <lineage>
        <taxon>Bacteria</taxon>
        <taxon>Pseudomonadati</taxon>
        <taxon>Pseudomonadota</taxon>
        <taxon>Gammaproteobacteria</taxon>
        <taxon>Chromatiales</taxon>
        <taxon>Chromatiaceae</taxon>
        <taxon>Thiohalocapsa</taxon>
    </lineage>
</organism>
<evidence type="ECO:0000313" key="1">
    <source>
        <dbReference type="EMBL" id="MBK1633812.1"/>
    </source>
</evidence>